<reference evidence="1" key="1">
    <citation type="journal article" date="2022" name="Int. J. Mol. Sci.">
        <title>Draft Genome of Tanacetum Coccineum: Genomic Comparison of Closely Related Tanacetum-Family Plants.</title>
        <authorList>
            <person name="Yamashiro T."/>
            <person name="Shiraishi A."/>
            <person name="Nakayama K."/>
            <person name="Satake H."/>
        </authorList>
    </citation>
    <scope>NUCLEOTIDE SEQUENCE</scope>
</reference>
<sequence length="135" mass="15451">MLFMVSNRHLMLGIKVASLPKGSILSQSRYIGNLLNRARITNKMVEDIRIDAKVKYTLTDGDLLPDPISGKHLEEIHALWTQFGKKWDKISTLQTVETSSHFLVTMSKFSKDDVKIYPDDVKVTNSREARRRFTG</sequence>
<comment type="caution">
    <text evidence="1">The sequence shown here is derived from an EMBL/GenBank/DDBJ whole genome shotgun (WGS) entry which is preliminary data.</text>
</comment>
<dbReference type="Proteomes" id="UP001151760">
    <property type="component" value="Unassembled WGS sequence"/>
</dbReference>
<proteinExistence type="predicted"/>
<protein>
    <recommendedName>
        <fullName evidence="3">Reverse transcriptase Ty1/copia-type domain-containing protein</fullName>
    </recommendedName>
</protein>
<organism evidence="1 2">
    <name type="scientific">Tanacetum coccineum</name>
    <dbReference type="NCBI Taxonomy" id="301880"/>
    <lineage>
        <taxon>Eukaryota</taxon>
        <taxon>Viridiplantae</taxon>
        <taxon>Streptophyta</taxon>
        <taxon>Embryophyta</taxon>
        <taxon>Tracheophyta</taxon>
        <taxon>Spermatophyta</taxon>
        <taxon>Magnoliopsida</taxon>
        <taxon>eudicotyledons</taxon>
        <taxon>Gunneridae</taxon>
        <taxon>Pentapetalae</taxon>
        <taxon>asterids</taxon>
        <taxon>campanulids</taxon>
        <taxon>Asterales</taxon>
        <taxon>Asteraceae</taxon>
        <taxon>Asteroideae</taxon>
        <taxon>Anthemideae</taxon>
        <taxon>Anthemidinae</taxon>
        <taxon>Tanacetum</taxon>
    </lineage>
</organism>
<reference evidence="1" key="2">
    <citation type="submission" date="2022-01" db="EMBL/GenBank/DDBJ databases">
        <authorList>
            <person name="Yamashiro T."/>
            <person name="Shiraishi A."/>
            <person name="Satake H."/>
            <person name="Nakayama K."/>
        </authorList>
    </citation>
    <scope>NUCLEOTIDE SEQUENCE</scope>
</reference>
<evidence type="ECO:0008006" key="3">
    <source>
        <dbReference type="Google" id="ProtNLM"/>
    </source>
</evidence>
<evidence type="ECO:0000313" key="1">
    <source>
        <dbReference type="EMBL" id="GJT28680.1"/>
    </source>
</evidence>
<gene>
    <name evidence="1" type="ORF">Tco_0908955</name>
</gene>
<dbReference type="EMBL" id="BQNB010014480">
    <property type="protein sequence ID" value="GJT28680.1"/>
    <property type="molecule type" value="Genomic_DNA"/>
</dbReference>
<accession>A0ABQ5CNL7</accession>
<evidence type="ECO:0000313" key="2">
    <source>
        <dbReference type="Proteomes" id="UP001151760"/>
    </source>
</evidence>
<name>A0ABQ5CNL7_9ASTR</name>
<keyword evidence="2" id="KW-1185">Reference proteome</keyword>